<dbReference type="InterPro" id="IPR036724">
    <property type="entry name" value="Cobalamin-bd_sf"/>
</dbReference>
<dbReference type="InterPro" id="IPR036843">
    <property type="entry name" value="KamE_N_sf"/>
</dbReference>
<dbReference type="InterPro" id="IPR006158">
    <property type="entry name" value="Cobalamin-bd"/>
</dbReference>
<dbReference type="CDD" id="cd02067">
    <property type="entry name" value="B12-binding"/>
    <property type="match status" value="1"/>
</dbReference>
<dbReference type="Pfam" id="PF02310">
    <property type="entry name" value="B12-binding"/>
    <property type="match status" value="1"/>
</dbReference>
<proteinExistence type="predicted"/>
<organism evidence="2 3">
    <name type="scientific">Fusibacter paucivorans</name>
    <dbReference type="NCBI Taxonomy" id="76009"/>
    <lineage>
        <taxon>Bacteria</taxon>
        <taxon>Bacillati</taxon>
        <taxon>Bacillota</taxon>
        <taxon>Clostridia</taxon>
        <taxon>Eubacteriales</taxon>
        <taxon>Eubacteriales Family XII. Incertae Sedis</taxon>
        <taxon>Fusibacter</taxon>
    </lineage>
</organism>
<dbReference type="EMBL" id="JAHBCL010000011">
    <property type="protein sequence ID" value="MBS7526582.1"/>
    <property type="molecule type" value="Genomic_DNA"/>
</dbReference>
<gene>
    <name evidence="2" type="ORF">KHM83_07830</name>
</gene>
<dbReference type="SUPFAM" id="SSF117778">
    <property type="entry name" value="D-lysine 5,6-aminomutase beta subunit KamE, N-terminal domain"/>
    <property type="match status" value="1"/>
</dbReference>
<dbReference type="InterPro" id="IPR028991">
    <property type="entry name" value="KamE_N"/>
</dbReference>
<dbReference type="PROSITE" id="PS51332">
    <property type="entry name" value="B12_BINDING"/>
    <property type="match status" value="1"/>
</dbReference>
<comment type="caution">
    <text evidence="2">The sequence shown here is derived from an EMBL/GenBank/DDBJ whole genome shotgun (WGS) entry which is preliminary data.</text>
</comment>
<protein>
    <submittedName>
        <fullName evidence="2">Cobalamin-dependent protein</fullName>
    </submittedName>
</protein>
<name>A0ABS5PNW1_9FIRM</name>
<sequence>MKANQETTIIKPYGDTLNDGMMQLSFTLPIPISETAKEAARQMADQMGLDEAQVVHASDLGVGYTFFVVYGRCRYTVDLSTIKVSKVTEKSMTHDEVEDFIADHLKRTVTIVGACTGTDAHTVGIDAIMNMKGFDGHYGLERYKGINAINLGAQVPNEVLIAKAVESNADAILVSQIVTQKDVHIPNLTQLIELLETEGLRDKIIVCAGGPRISNELAKELGYDAGFGSGTFAEDVATFVVEKMASIGDVSGDAAR</sequence>
<dbReference type="Proteomes" id="UP000746471">
    <property type="component" value="Unassembled WGS sequence"/>
</dbReference>
<dbReference type="Gene3D" id="3.40.50.280">
    <property type="entry name" value="Cobalamin-binding domain"/>
    <property type="match status" value="1"/>
</dbReference>
<keyword evidence="3" id="KW-1185">Reference proteome</keyword>
<evidence type="ECO:0000313" key="2">
    <source>
        <dbReference type="EMBL" id="MBS7526582.1"/>
    </source>
</evidence>
<dbReference type="SUPFAM" id="SSF52242">
    <property type="entry name" value="Cobalamin (vitamin B12)-binding domain"/>
    <property type="match status" value="1"/>
</dbReference>
<evidence type="ECO:0000313" key="3">
    <source>
        <dbReference type="Proteomes" id="UP000746471"/>
    </source>
</evidence>
<dbReference type="Gene3D" id="3.30.30.60">
    <property type="entry name" value="D-lysine 5,6-aminomutase beta subunit KamE, N-terminal domain"/>
    <property type="match status" value="1"/>
</dbReference>
<reference evidence="2 3" key="1">
    <citation type="submission" date="2021-05" db="EMBL/GenBank/DDBJ databases">
        <title>Fusibacter ferrireducens sp. nov., an anaerobic, sulfur- and Fe-reducing bacterium isolated from the mangrove sediment.</title>
        <authorList>
            <person name="Qiu D."/>
        </authorList>
    </citation>
    <scope>NUCLEOTIDE SEQUENCE [LARGE SCALE GENOMIC DNA]</scope>
    <source>
        <strain evidence="2 3">DSM 12116</strain>
    </source>
</reference>
<evidence type="ECO:0000259" key="1">
    <source>
        <dbReference type="PROSITE" id="PS51332"/>
    </source>
</evidence>
<dbReference type="Pfam" id="PF16554">
    <property type="entry name" value="OAM_dimer"/>
    <property type="match status" value="1"/>
</dbReference>
<accession>A0ABS5PNW1</accession>
<dbReference type="RefSeq" id="WP_213236440.1">
    <property type="nucleotide sequence ID" value="NZ_JAHBCL010000011.1"/>
</dbReference>
<feature type="domain" description="B12-binding" evidence="1">
    <location>
        <begin position="108"/>
        <end position="251"/>
    </location>
</feature>